<dbReference type="PIRSF" id="PIRSF037307">
    <property type="entry name" value="Lhr-like_helic_prd"/>
    <property type="match status" value="1"/>
</dbReference>
<feature type="domain" description="Helicase ATP-binding" evidence="10">
    <location>
        <begin position="29"/>
        <end position="195"/>
    </location>
</feature>
<dbReference type="SMART" id="SM00487">
    <property type="entry name" value="DEXDc"/>
    <property type="match status" value="1"/>
</dbReference>
<organism evidence="12 13">
    <name type="scientific">Granulibacter bethesdensis</name>
    <dbReference type="NCBI Taxonomy" id="364410"/>
    <lineage>
        <taxon>Bacteria</taxon>
        <taxon>Pseudomonadati</taxon>
        <taxon>Pseudomonadota</taxon>
        <taxon>Alphaproteobacteria</taxon>
        <taxon>Acetobacterales</taxon>
        <taxon>Acetobacteraceae</taxon>
        <taxon>Granulibacter</taxon>
    </lineage>
</organism>
<dbReference type="Gene3D" id="3.40.50.300">
    <property type="entry name" value="P-loop containing nucleotide triphosphate hydrolases"/>
    <property type="match status" value="2"/>
</dbReference>
<dbReference type="Pfam" id="PF00270">
    <property type="entry name" value="DEAD"/>
    <property type="match status" value="1"/>
</dbReference>
<accession>A0AAN0RDB2</accession>
<dbReference type="EMBL" id="CP003181">
    <property type="protein sequence ID" value="AHJ62729.1"/>
    <property type="molecule type" value="Genomic_DNA"/>
</dbReference>
<dbReference type="GO" id="GO:0004386">
    <property type="term" value="F:helicase activity"/>
    <property type="evidence" value="ECO:0007669"/>
    <property type="project" value="UniProtKB-KW"/>
</dbReference>
<dbReference type="Pfam" id="PF19306">
    <property type="entry name" value="WHD_Lhr"/>
    <property type="match status" value="1"/>
</dbReference>
<dbReference type="InterPro" id="IPR045628">
    <property type="entry name" value="Lhr_WH_dom"/>
</dbReference>
<keyword evidence="8" id="KW-0413">Isomerase</keyword>
<evidence type="ECO:0000256" key="5">
    <source>
        <dbReference type="ARBA" id="ARBA00022840"/>
    </source>
</evidence>
<evidence type="ECO:0000259" key="10">
    <source>
        <dbReference type="PROSITE" id="PS51192"/>
    </source>
</evidence>
<keyword evidence="6" id="KW-0238">DNA-binding</keyword>
<dbReference type="Pfam" id="PF00271">
    <property type="entry name" value="Helicase_C"/>
    <property type="match status" value="1"/>
</dbReference>
<keyword evidence="4 12" id="KW-0347">Helicase</keyword>
<keyword evidence="5" id="KW-0067">ATP-binding</keyword>
<dbReference type="InterPro" id="IPR052511">
    <property type="entry name" value="ATP-dep_Helicase"/>
</dbReference>
<dbReference type="GO" id="GO:0003677">
    <property type="term" value="F:DNA binding"/>
    <property type="evidence" value="ECO:0007669"/>
    <property type="project" value="UniProtKB-KW"/>
</dbReference>
<name>A0AAN0RDB2_9PROT</name>
<dbReference type="InterPro" id="IPR027417">
    <property type="entry name" value="P-loop_NTPase"/>
</dbReference>
<evidence type="ECO:0000256" key="4">
    <source>
        <dbReference type="ARBA" id="ARBA00022806"/>
    </source>
</evidence>
<protein>
    <submittedName>
        <fullName evidence="12">ATP-dependent helicase</fullName>
    </submittedName>
</protein>
<dbReference type="PROSITE" id="PS51194">
    <property type="entry name" value="HELICASE_CTER"/>
    <property type="match status" value="1"/>
</dbReference>
<dbReference type="SUPFAM" id="SSF52540">
    <property type="entry name" value="P-loop containing nucleoside triphosphate hydrolases"/>
    <property type="match status" value="1"/>
</dbReference>
<dbReference type="AlphaFoldDB" id="A0AAN0RDB2"/>
<evidence type="ECO:0000313" key="13">
    <source>
        <dbReference type="Proteomes" id="UP000019438"/>
    </source>
</evidence>
<evidence type="ECO:0000256" key="9">
    <source>
        <dbReference type="ARBA" id="ARBA00093467"/>
    </source>
</evidence>
<dbReference type="KEGG" id="gbc:GbCGDNIH3_0903"/>
<evidence type="ECO:0000256" key="8">
    <source>
        <dbReference type="ARBA" id="ARBA00023235"/>
    </source>
</evidence>
<dbReference type="PANTHER" id="PTHR47962">
    <property type="entry name" value="ATP-DEPENDENT HELICASE LHR-RELATED-RELATED"/>
    <property type="match status" value="1"/>
</dbReference>
<dbReference type="InterPro" id="IPR011545">
    <property type="entry name" value="DEAD/DEAH_box_helicase_dom"/>
</dbReference>
<evidence type="ECO:0000256" key="3">
    <source>
        <dbReference type="ARBA" id="ARBA00022801"/>
    </source>
</evidence>
<keyword evidence="3" id="KW-0378">Hydrolase</keyword>
<evidence type="ECO:0000313" key="12">
    <source>
        <dbReference type="EMBL" id="AHJ62729.1"/>
    </source>
</evidence>
<sequence>MLQTTLPPRFAAWFERRGWTLRRHQAAMLDAAEADRSALLIAPTGGGKTLAGFLPSLISLARQAELPKGQPEGLHTLYVSPLKALATDIARNLTSPVQEMGLPIRIETRTGDTPSGRRARQRETPPHILLTTPESLSLLLSLEDAPTFFHGLQTVIIDEVHALAGTKRGDQLALCLARLRRLVPGLRVSGLSATAAHPQALRDYIGGDAIVIEEAGGTPPRLEMMLPSGRLPWSGHMGLAAAPAILERIKAAAMTIVFVNTRAQAELLFQALWRLNEETLPIALHHGSLELQQRERVEQAMASGLLRAVVATSSLDLGIDWGGVDQVLQIGAPKGVSRLLQRVGRASHRMDEASNAILVPANRFEVLECEAAIMGVSARELDGDPPGPGGLDVLAQHLLGMACSAPFHPDTMFEEVRQAAPYRMLDRKDFDDTLGFVETGGYTLSHYEQWHRLFRDSEGLLHVRSDRVARQWRMNIGTIVQSPMIKVRLRGNRGKRAEGRGATLGEVEEYFASQLRPGDTFMFGGRLLRFVQLHDTVLEADEGGDGDPMVPAYAGARLPLTTSLANRVRGMLQDRQGWQHLPDPVREWLEKQRIRSRLPGRNDLLIETFPRGDRWYMVAYCFEGRNAHQTLGMLVTKRMERLGMIPLGFVATDYVMATWSARQPTGLDRLFEEDILGDDLEAWMAESSMLRRIFRHVAVVSGLIERQQPGLKRSRRQVTINTDLIYDVLRRHQPDHILLRATRADAASGLTDIGRLALLLRRARGHIRHMALSRVSPLAVPVLLEIGRESVLSAGSEEMLLAEAEALVEEAMMDDETALNRRVSPPRYASRSLSDGQIMQDDLFVALPPDIRPRR</sequence>
<evidence type="ECO:0000256" key="6">
    <source>
        <dbReference type="ARBA" id="ARBA00023125"/>
    </source>
</evidence>
<evidence type="ECO:0000256" key="2">
    <source>
        <dbReference type="ARBA" id="ARBA00022763"/>
    </source>
</evidence>
<reference evidence="13" key="1">
    <citation type="submission" date="2012-06" db="EMBL/GenBank/DDBJ databases">
        <title>Genome analysis of multiple Granulibacter bethesdensis isolates demonstrates substantial genome diversity.</title>
        <authorList>
            <person name="Greenberg D.E."/>
            <person name="Porcella S.F."/>
            <person name="Zarember K."/>
            <person name="Zelazny A.M."/>
            <person name="Bruno D."/>
            <person name="Martens C."/>
            <person name="Barbian K.D."/>
            <person name="Jaske E."/>
            <person name="Holland S.M."/>
        </authorList>
    </citation>
    <scope>NUCLEOTIDE SEQUENCE [LARGE SCALE GENOMIC DNA]</scope>
    <source>
        <strain evidence="13">CGDNIH3</strain>
    </source>
</reference>
<dbReference type="GO" id="GO:0006281">
    <property type="term" value="P:DNA repair"/>
    <property type="evidence" value="ECO:0007669"/>
    <property type="project" value="UniProtKB-KW"/>
</dbReference>
<dbReference type="InterPro" id="IPR001650">
    <property type="entry name" value="Helicase_C-like"/>
</dbReference>
<dbReference type="CDD" id="cd18796">
    <property type="entry name" value="SF2_C_LHR"/>
    <property type="match status" value="1"/>
</dbReference>
<gene>
    <name evidence="12" type="ORF">GbCGDNIH3_0903</name>
</gene>
<keyword evidence="1" id="KW-0547">Nucleotide-binding</keyword>
<proteinExistence type="inferred from homology"/>
<dbReference type="Pfam" id="PF08494">
    <property type="entry name" value="DEAD_assoc"/>
    <property type="match status" value="1"/>
</dbReference>
<dbReference type="InterPro" id="IPR014001">
    <property type="entry name" value="Helicase_ATP-bd"/>
</dbReference>
<feature type="domain" description="Helicase C-terminal" evidence="11">
    <location>
        <begin position="244"/>
        <end position="387"/>
    </location>
</feature>
<dbReference type="NCBIfam" id="TIGR04121">
    <property type="entry name" value="DEXH_lig_assoc"/>
    <property type="match status" value="1"/>
</dbReference>
<keyword evidence="7" id="KW-0234">DNA repair</keyword>
<evidence type="ECO:0000256" key="1">
    <source>
        <dbReference type="ARBA" id="ARBA00022741"/>
    </source>
</evidence>
<dbReference type="RefSeq" id="WP_025286402.1">
    <property type="nucleotide sequence ID" value="NZ_CP003181.2"/>
</dbReference>
<dbReference type="Proteomes" id="UP000019438">
    <property type="component" value="Chromosome"/>
</dbReference>
<dbReference type="PANTHER" id="PTHR47962:SF3">
    <property type="entry name" value="LARGE ATP-DEPENDENT HELICASE-RELATED PROTEIN"/>
    <property type="match status" value="1"/>
</dbReference>
<dbReference type="SMART" id="SM00490">
    <property type="entry name" value="HELICc"/>
    <property type="match status" value="1"/>
</dbReference>
<dbReference type="GO" id="GO:0005524">
    <property type="term" value="F:ATP binding"/>
    <property type="evidence" value="ECO:0007669"/>
    <property type="project" value="UniProtKB-KW"/>
</dbReference>
<dbReference type="InterPro" id="IPR013701">
    <property type="entry name" value="Lhr-like_DEAD/DEAH_assoc"/>
</dbReference>
<dbReference type="PROSITE" id="PS51192">
    <property type="entry name" value="HELICASE_ATP_BIND_1"/>
    <property type="match status" value="1"/>
</dbReference>
<dbReference type="InterPro" id="IPR026362">
    <property type="entry name" value="DEXH_lig_assoc"/>
</dbReference>
<dbReference type="GO" id="GO:0016887">
    <property type="term" value="F:ATP hydrolysis activity"/>
    <property type="evidence" value="ECO:0007669"/>
    <property type="project" value="TreeGrafter"/>
</dbReference>
<evidence type="ECO:0000259" key="11">
    <source>
        <dbReference type="PROSITE" id="PS51194"/>
    </source>
</evidence>
<evidence type="ECO:0000256" key="7">
    <source>
        <dbReference type="ARBA" id="ARBA00023204"/>
    </source>
</evidence>
<dbReference type="InterPro" id="IPR017170">
    <property type="entry name" value="Lhr-like"/>
</dbReference>
<comment type="similarity">
    <text evidence="9">Belongs to the Lhr helicase family. Lhr-Core subfamily.</text>
</comment>
<keyword evidence="2" id="KW-0227">DNA damage</keyword>